<dbReference type="PROSITE" id="PS00028">
    <property type="entry name" value="ZINC_FINGER_C2H2_1"/>
    <property type="match status" value="1"/>
</dbReference>
<dbReference type="EMBL" id="CAXLJM020000135">
    <property type="protein sequence ID" value="CAL8140296.1"/>
    <property type="molecule type" value="Genomic_DNA"/>
</dbReference>
<name>A0ABP1S020_9HEXA</name>
<evidence type="ECO:0000259" key="1">
    <source>
        <dbReference type="PROSITE" id="PS00028"/>
    </source>
</evidence>
<protein>
    <recommendedName>
        <fullName evidence="1">C2H2-type domain-containing protein</fullName>
    </recommendedName>
</protein>
<accession>A0ABP1S020</accession>
<proteinExistence type="predicted"/>
<keyword evidence="3" id="KW-1185">Reference proteome</keyword>
<comment type="caution">
    <text evidence="2">The sequence shown here is derived from an EMBL/GenBank/DDBJ whole genome shotgun (WGS) entry which is preliminary data.</text>
</comment>
<evidence type="ECO:0000313" key="3">
    <source>
        <dbReference type="Proteomes" id="UP001642540"/>
    </source>
</evidence>
<organism evidence="2 3">
    <name type="scientific">Orchesella dallaii</name>
    <dbReference type="NCBI Taxonomy" id="48710"/>
    <lineage>
        <taxon>Eukaryota</taxon>
        <taxon>Metazoa</taxon>
        <taxon>Ecdysozoa</taxon>
        <taxon>Arthropoda</taxon>
        <taxon>Hexapoda</taxon>
        <taxon>Collembola</taxon>
        <taxon>Entomobryomorpha</taxon>
        <taxon>Entomobryoidea</taxon>
        <taxon>Orchesellidae</taxon>
        <taxon>Orchesellinae</taxon>
        <taxon>Orchesella</taxon>
    </lineage>
</organism>
<evidence type="ECO:0000313" key="2">
    <source>
        <dbReference type="EMBL" id="CAL8140296.1"/>
    </source>
</evidence>
<dbReference type="SUPFAM" id="SSF81631">
    <property type="entry name" value="PAP/OAS1 substrate-binding domain"/>
    <property type="match status" value="1"/>
</dbReference>
<dbReference type="InterPro" id="IPR013087">
    <property type="entry name" value="Znf_C2H2_type"/>
</dbReference>
<reference evidence="2 3" key="1">
    <citation type="submission" date="2024-08" db="EMBL/GenBank/DDBJ databases">
        <authorList>
            <person name="Cucini C."/>
            <person name="Frati F."/>
        </authorList>
    </citation>
    <scope>NUCLEOTIDE SEQUENCE [LARGE SCALE GENOMIC DNA]</scope>
</reference>
<dbReference type="Gene3D" id="1.10.1410.10">
    <property type="match status" value="1"/>
</dbReference>
<gene>
    <name evidence="2" type="ORF">ODALV1_LOCUS28229</name>
</gene>
<dbReference type="Proteomes" id="UP001642540">
    <property type="component" value="Unassembled WGS sequence"/>
</dbReference>
<feature type="domain" description="C2H2-type" evidence="1">
    <location>
        <begin position="8"/>
        <end position="30"/>
    </location>
</feature>
<sequence length="592" mass="67973">MIVCVLECSVCHGTFDTRKEWLSHLLQPDHQSKAREEICGWGKPERDCALVAFSALPIASLELLQFFSKKSSMTLVTDFIWFENRPKVAVIQFESKRKIKEVLSSFGGPEIRVNNQLVEFKKAGECLNLEWQELIPHHSDELLENSNKQKAESNPVCPPDPIYSAKEASSFTAKAGNTRTTTQEIDAILIHVKREVKTKPTKLLSTQYDLICQEIEISDEDFKTAQKFLQTLQTHVAKTFPGCQLVWFRNYYLKLKSTSSTDELTFFIDQKGLYGKHTTDTEASSNEFPAISNEKAVQIFSTIPRLDITKTLKQTGQLRRNFFCRTNNLKFSLVTVPFIMLPEIQACRLVSYFCSLDPRVKPLLTVIRYWANINKIRLVNRNESSYKQAPEPAALDWLVLFFLCHKMKILPTPRHITTRSLPKLNFLNVNIGITFDQSFSQEYSKRYKEPDGTELHFFNVFNLAQQFFTFYSKELGLDKGKRIVLNVMDGEIIPMEMFVKESHVLNITTKLSVPERILTRRGIKEVGATFAGSSILLLHPLYLPHGFSFCFENFIKCFCPLMKITGDKLKQAMILYKDGQEFDIKSVLKANV</sequence>